<dbReference type="PROSITE" id="PS50893">
    <property type="entry name" value="ABC_TRANSPORTER_2"/>
    <property type="match status" value="1"/>
</dbReference>
<keyword evidence="6" id="KW-1278">Translocase</keyword>
<evidence type="ECO:0000313" key="10">
    <source>
        <dbReference type="Proteomes" id="UP000479043"/>
    </source>
</evidence>
<evidence type="ECO:0000256" key="3">
    <source>
        <dbReference type="ARBA" id="ARBA00022519"/>
    </source>
</evidence>
<sequence length="231" mass="24709">MLTLEKLQIVLDGFTLDADFQLEQGRNLALIGPSGAGKSTLLNVIAGFLPPASGRVLWRGEDITALAPGKRPISMLFQDNNLFPHLTVAQNIGLGIRPDLKLNAAEREALNDALTRVGLAGMAERKPGQLSGGQQSRVALARVLVQRKPLVLLDEPFSALGPALKHDMLRLVGDLMQEIGGTLIMVSHEPEDAQMIADVTSVVAQGTVTAPKPTAALFENPPRVLRDYLGS</sequence>
<dbReference type="GO" id="GO:0016887">
    <property type="term" value="F:ATP hydrolysis activity"/>
    <property type="evidence" value="ECO:0007669"/>
    <property type="project" value="InterPro"/>
</dbReference>
<dbReference type="PANTHER" id="PTHR42781:SF1">
    <property type="entry name" value="THIAMINE IMPORT ATP-BINDING PROTEIN THIQ"/>
    <property type="match status" value="1"/>
</dbReference>
<evidence type="ECO:0000313" key="9">
    <source>
        <dbReference type="EMBL" id="MYM55224.1"/>
    </source>
</evidence>
<keyword evidence="3" id="KW-0997">Cell inner membrane</keyword>
<name>A0A6L8LGU2_9RHOB</name>
<dbReference type="InterPro" id="IPR003439">
    <property type="entry name" value="ABC_transporter-like_ATP-bd"/>
</dbReference>
<dbReference type="PANTHER" id="PTHR42781">
    <property type="entry name" value="SPERMIDINE/PUTRESCINE IMPORT ATP-BINDING PROTEIN POTA"/>
    <property type="match status" value="1"/>
</dbReference>
<dbReference type="InterPro" id="IPR017871">
    <property type="entry name" value="ABC_transporter-like_CS"/>
</dbReference>
<feature type="domain" description="ABC transporter" evidence="8">
    <location>
        <begin position="2"/>
        <end position="230"/>
    </location>
</feature>
<keyword evidence="1" id="KW-0813">Transport</keyword>
<organism evidence="9 10">
    <name type="scientific">Thalassovita mangrovi</name>
    <dbReference type="NCBI Taxonomy" id="2692236"/>
    <lineage>
        <taxon>Bacteria</taxon>
        <taxon>Pseudomonadati</taxon>
        <taxon>Pseudomonadota</taxon>
        <taxon>Alphaproteobacteria</taxon>
        <taxon>Rhodobacterales</taxon>
        <taxon>Roseobacteraceae</taxon>
        <taxon>Thalassovita</taxon>
    </lineage>
</organism>
<dbReference type="Proteomes" id="UP000479043">
    <property type="component" value="Unassembled WGS sequence"/>
</dbReference>
<dbReference type="GO" id="GO:0042626">
    <property type="term" value="F:ATPase-coupled transmembrane transporter activity"/>
    <property type="evidence" value="ECO:0007669"/>
    <property type="project" value="InterPro"/>
</dbReference>
<keyword evidence="2" id="KW-1003">Cell membrane</keyword>
<dbReference type="InterPro" id="IPR050093">
    <property type="entry name" value="ABC_SmlMolc_Importer"/>
</dbReference>
<keyword evidence="7" id="KW-0472">Membrane</keyword>
<evidence type="ECO:0000259" key="8">
    <source>
        <dbReference type="PROSITE" id="PS50893"/>
    </source>
</evidence>
<dbReference type="Gene3D" id="3.40.50.300">
    <property type="entry name" value="P-loop containing nucleotide triphosphate hydrolases"/>
    <property type="match status" value="1"/>
</dbReference>
<keyword evidence="4" id="KW-0547">Nucleotide-binding</keyword>
<dbReference type="GO" id="GO:0071934">
    <property type="term" value="P:thiamine transmembrane transport"/>
    <property type="evidence" value="ECO:0007669"/>
    <property type="project" value="InterPro"/>
</dbReference>
<evidence type="ECO:0000256" key="6">
    <source>
        <dbReference type="ARBA" id="ARBA00022967"/>
    </source>
</evidence>
<evidence type="ECO:0000256" key="5">
    <source>
        <dbReference type="ARBA" id="ARBA00022840"/>
    </source>
</evidence>
<keyword evidence="5 9" id="KW-0067">ATP-binding</keyword>
<evidence type="ECO:0000256" key="4">
    <source>
        <dbReference type="ARBA" id="ARBA00022741"/>
    </source>
</evidence>
<dbReference type="SUPFAM" id="SSF52540">
    <property type="entry name" value="P-loop containing nucleoside triphosphate hydrolases"/>
    <property type="match status" value="1"/>
</dbReference>
<dbReference type="SMART" id="SM00382">
    <property type="entry name" value="AAA"/>
    <property type="match status" value="1"/>
</dbReference>
<dbReference type="InterPro" id="IPR027417">
    <property type="entry name" value="P-loop_NTPase"/>
</dbReference>
<reference evidence="9 10" key="1">
    <citation type="submission" date="2020-01" db="EMBL/GenBank/DDBJ databases">
        <authorList>
            <person name="Chen S."/>
        </authorList>
    </citation>
    <scope>NUCLEOTIDE SEQUENCE [LARGE SCALE GENOMIC DNA]</scope>
    <source>
        <strain evidence="9 10">GS-10</strain>
    </source>
</reference>
<evidence type="ECO:0000256" key="1">
    <source>
        <dbReference type="ARBA" id="ARBA00022448"/>
    </source>
</evidence>
<evidence type="ECO:0000256" key="2">
    <source>
        <dbReference type="ARBA" id="ARBA00022475"/>
    </source>
</evidence>
<dbReference type="EMBL" id="WWEN01000003">
    <property type="protein sequence ID" value="MYM55224.1"/>
    <property type="molecule type" value="Genomic_DNA"/>
</dbReference>
<dbReference type="NCBIfam" id="TIGR01277">
    <property type="entry name" value="thiQ"/>
    <property type="match status" value="1"/>
</dbReference>
<accession>A0A6L8LGU2</accession>
<keyword evidence="10" id="KW-1185">Reference proteome</keyword>
<comment type="caution">
    <text evidence="9">The sequence shown here is derived from an EMBL/GenBank/DDBJ whole genome shotgun (WGS) entry which is preliminary data.</text>
</comment>
<dbReference type="GO" id="GO:0005524">
    <property type="term" value="F:ATP binding"/>
    <property type="evidence" value="ECO:0007669"/>
    <property type="project" value="UniProtKB-KW"/>
</dbReference>
<dbReference type="InterPro" id="IPR003593">
    <property type="entry name" value="AAA+_ATPase"/>
</dbReference>
<dbReference type="RefSeq" id="WP_160972926.1">
    <property type="nucleotide sequence ID" value="NZ_WWEN01000003.1"/>
</dbReference>
<evidence type="ECO:0000256" key="7">
    <source>
        <dbReference type="ARBA" id="ARBA00023136"/>
    </source>
</evidence>
<dbReference type="GO" id="GO:0016020">
    <property type="term" value="C:membrane"/>
    <property type="evidence" value="ECO:0007669"/>
    <property type="project" value="InterPro"/>
</dbReference>
<dbReference type="AlphaFoldDB" id="A0A6L8LGU2"/>
<proteinExistence type="predicted"/>
<protein>
    <submittedName>
        <fullName evidence="9">Thiamine ABC transporter ATP-binding protein</fullName>
    </submittedName>
</protein>
<dbReference type="Pfam" id="PF00005">
    <property type="entry name" value="ABC_tran"/>
    <property type="match status" value="1"/>
</dbReference>
<dbReference type="InterPro" id="IPR005968">
    <property type="entry name" value="Thiamine_ABC_ThiQ"/>
</dbReference>
<dbReference type="PROSITE" id="PS00211">
    <property type="entry name" value="ABC_TRANSPORTER_1"/>
    <property type="match status" value="1"/>
</dbReference>
<gene>
    <name evidence="9" type="primary">thiQ</name>
    <name evidence="9" type="ORF">GR167_07900</name>
</gene>